<evidence type="ECO:0000313" key="2">
    <source>
        <dbReference type="EMBL" id="GBM08198.1"/>
    </source>
</evidence>
<comment type="caution">
    <text evidence="2">The sequence shown here is derived from an EMBL/GenBank/DDBJ whole genome shotgun (WGS) entry which is preliminary data.</text>
</comment>
<name>A0A4Y2CWU7_ARAVE</name>
<dbReference type="Proteomes" id="UP000499080">
    <property type="component" value="Unassembled WGS sequence"/>
</dbReference>
<dbReference type="AlphaFoldDB" id="A0A4Y2CWU7"/>
<evidence type="ECO:0000313" key="3">
    <source>
        <dbReference type="Proteomes" id="UP000499080"/>
    </source>
</evidence>
<keyword evidence="3" id="KW-1185">Reference proteome</keyword>
<protein>
    <submittedName>
        <fullName evidence="2">Uncharacterized protein</fullName>
    </submittedName>
</protein>
<accession>A0A4Y2CWU7</accession>
<organism evidence="2 3">
    <name type="scientific">Araneus ventricosus</name>
    <name type="common">Orbweaver spider</name>
    <name type="synonym">Epeira ventricosa</name>
    <dbReference type="NCBI Taxonomy" id="182803"/>
    <lineage>
        <taxon>Eukaryota</taxon>
        <taxon>Metazoa</taxon>
        <taxon>Ecdysozoa</taxon>
        <taxon>Arthropoda</taxon>
        <taxon>Chelicerata</taxon>
        <taxon>Arachnida</taxon>
        <taxon>Araneae</taxon>
        <taxon>Araneomorphae</taxon>
        <taxon>Entelegynae</taxon>
        <taxon>Araneoidea</taxon>
        <taxon>Araneidae</taxon>
        <taxon>Araneus</taxon>
    </lineage>
</organism>
<sequence length="99" mass="10914">MCFPTFLCCRVDLGLGEGSRFETRFHQMSSVYMGVVHVKSESKNQTSSRWDGVKGWRGGGNMSAQVLFSSSNNCLKLLSPSQNSSPVASEQDFNVTKLD</sequence>
<gene>
    <name evidence="2" type="ORF">AVEN_32753_1</name>
</gene>
<dbReference type="EMBL" id="BGPR01000253">
    <property type="protein sequence ID" value="GBM08198.1"/>
    <property type="molecule type" value="Genomic_DNA"/>
</dbReference>
<feature type="region of interest" description="Disordered" evidence="1">
    <location>
        <begin position="80"/>
        <end position="99"/>
    </location>
</feature>
<reference evidence="2 3" key="1">
    <citation type="journal article" date="2019" name="Sci. Rep.">
        <title>Orb-weaving spider Araneus ventricosus genome elucidates the spidroin gene catalogue.</title>
        <authorList>
            <person name="Kono N."/>
            <person name="Nakamura H."/>
            <person name="Ohtoshi R."/>
            <person name="Moran D.A.P."/>
            <person name="Shinohara A."/>
            <person name="Yoshida Y."/>
            <person name="Fujiwara M."/>
            <person name="Mori M."/>
            <person name="Tomita M."/>
            <person name="Arakawa K."/>
        </authorList>
    </citation>
    <scope>NUCLEOTIDE SEQUENCE [LARGE SCALE GENOMIC DNA]</scope>
</reference>
<evidence type="ECO:0000256" key="1">
    <source>
        <dbReference type="SAM" id="MobiDB-lite"/>
    </source>
</evidence>
<proteinExistence type="predicted"/>